<protein>
    <submittedName>
        <fullName evidence="3">Photosystem II oxygen evolution complex protein PsbP</fullName>
    </submittedName>
</protein>
<reference evidence="3 4" key="1">
    <citation type="journal article" date="2008" name="Proc. Natl. Acad. Sci. U.S.A.">
        <title>Niche adaptation and genome expansion in the chlorophyll d-producing cyanobacterium Acaryochloris marina.</title>
        <authorList>
            <person name="Swingley W.D."/>
            <person name="Chen M."/>
            <person name="Cheung P.C."/>
            <person name="Conrad A.L."/>
            <person name="Dejesa L.C."/>
            <person name="Hao J."/>
            <person name="Honchak B.M."/>
            <person name="Karbach L.E."/>
            <person name="Kurdoglu A."/>
            <person name="Lahiri S."/>
            <person name="Mastrian S.D."/>
            <person name="Miyashita H."/>
            <person name="Page L."/>
            <person name="Ramakrishna P."/>
            <person name="Satoh S."/>
            <person name="Sattley W.M."/>
            <person name="Shimada Y."/>
            <person name="Taylor H.L."/>
            <person name="Tomo T."/>
            <person name="Tsuchiya T."/>
            <person name="Wang Z.T."/>
            <person name="Raymond J."/>
            <person name="Mimuro M."/>
            <person name="Blankenship R.E."/>
            <person name="Touchman J.W."/>
        </authorList>
    </citation>
    <scope>NUCLEOTIDE SEQUENCE [LARGE SCALE GENOMIC DNA]</scope>
    <source>
        <strain evidence="4">MBIC 11017</strain>
    </source>
</reference>
<dbReference type="EMBL" id="CP000828">
    <property type="protein sequence ID" value="ABW25663.1"/>
    <property type="molecule type" value="Genomic_DNA"/>
</dbReference>
<dbReference type="STRING" id="329726.AM1_0613"/>
<dbReference type="PANTHER" id="PTHR31407">
    <property type="match status" value="1"/>
</dbReference>
<dbReference type="GO" id="GO:0019898">
    <property type="term" value="C:extrinsic component of membrane"/>
    <property type="evidence" value="ECO:0007669"/>
    <property type="project" value="InterPro"/>
</dbReference>
<dbReference type="HOGENOM" id="CLU_039569_2_0_3"/>
<dbReference type="eggNOG" id="ENOG502ZCA9">
    <property type="taxonomic scope" value="Bacteria"/>
</dbReference>
<feature type="signal peptide" evidence="1">
    <location>
        <begin position="1"/>
        <end position="21"/>
    </location>
</feature>
<dbReference type="Proteomes" id="UP000000268">
    <property type="component" value="Chromosome"/>
</dbReference>
<dbReference type="NCBIfam" id="NF040946">
    <property type="entry name" value="PSII_PsbP"/>
    <property type="match status" value="1"/>
</dbReference>
<evidence type="ECO:0000256" key="1">
    <source>
        <dbReference type="SAM" id="SignalP"/>
    </source>
</evidence>
<organism evidence="3 4">
    <name type="scientific">Acaryochloris marina (strain MBIC 11017)</name>
    <dbReference type="NCBI Taxonomy" id="329726"/>
    <lineage>
        <taxon>Bacteria</taxon>
        <taxon>Bacillati</taxon>
        <taxon>Cyanobacteriota</taxon>
        <taxon>Cyanophyceae</taxon>
        <taxon>Acaryochloridales</taxon>
        <taxon>Acaryochloridaceae</taxon>
        <taxon>Acaryochloris</taxon>
    </lineage>
</organism>
<keyword evidence="4" id="KW-1185">Reference proteome</keyword>
<sequence length="179" mass="19576">MFKRIAALALIILSLTLQACASDTAGLQAYADNIDGYTFMYPNGWAPIKVPGSSDVVFHDLIEETENVSVVVSDITSDTQLTDLGDPTEVARTLLNAVIAPSQSGQEADLLAAASRTEDDKVYYALEYSVDLPIGKRHNLSTVVVRRGKLFTLSLSTPESRWTKVEPVFQRVVDSFSVY</sequence>
<evidence type="ECO:0000313" key="4">
    <source>
        <dbReference type="Proteomes" id="UP000000268"/>
    </source>
</evidence>
<dbReference type="SUPFAM" id="SSF55724">
    <property type="entry name" value="Mog1p/PsbP-like"/>
    <property type="match status" value="1"/>
</dbReference>
<dbReference type="Pfam" id="PF01789">
    <property type="entry name" value="PsbP"/>
    <property type="match status" value="1"/>
</dbReference>
<keyword evidence="1" id="KW-0732">Signal</keyword>
<dbReference type="InterPro" id="IPR002683">
    <property type="entry name" value="PsbP_C"/>
</dbReference>
<dbReference type="RefSeq" id="WP_010470975.1">
    <property type="nucleotide sequence ID" value="NC_009925.1"/>
</dbReference>
<dbReference type="Gene3D" id="3.40.1000.10">
    <property type="entry name" value="Mog1/PsbP, alpha/beta/alpha sandwich"/>
    <property type="match status" value="1"/>
</dbReference>
<evidence type="ECO:0000313" key="3">
    <source>
        <dbReference type="EMBL" id="ABW25663.1"/>
    </source>
</evidence>
<gene>
    <name evidence="3" type="primary">psbP</name>
    <name evidence="3" type="ordered locus">AM1_0613</name>
</gene>
<dbReference type="PROSITE" id="PS51257">
    <property type="entry name" value="PROKAR_LIPOPROTEIN"/>
    <property type="match status" value="1"/>
</dbReference>
<dbReference type="PANTHER" id="PTHR31407:SF16">
    <property type="entry name" value="PSBP DOMAIN-CONTAINING PROTEIN 7, CHLOROPLASTIC"/>
    <property type="match status" value="1"/>
</dbReference>
<proteinExistence type="predicted"/>
<name>B0CD72_ACAM1</name>
<accession>B0CD72</accession>
<dbReference type="GO" id="GO:0009654">
    <property type="term" value="C:photosystem II oxygen evolving complex"/>
    <property type="evidence" value="ECO:0007669"/>
    <property type="project" value="InterPro"/>
</dbReference>
<dbReference type="OrthoDB" id="540197at2"/>
<dbReference type="KEGG" id="amr:AM1_0613"/>
<feature type="domain" description="PsbP C-terminal" evidence="2">
    <location>
        <begin position="25"/>
        <end position="178"/>
    </location>
</feature>
<dbReference type="InterPro" id="IPR016123">
    <property type="entry name" value="Mog1/PsbP_a/b/a-sand"/>
</dbReference>
<feature type="chain" id="PRO_5002748078" evidence="1">
    <location>
        <begin position="22"/>
        <end position="179"/>
    </location>
</feature>
<dbReference type="AlphaFoldDB" id="B0CD72"/>
<dbReference type="GO" id="GO:0005509">
    <property type="term" value="F:calcium ion binding"/>
    <property type="evidence" value="ECO:0007669"/>
    <property type="project" value="InterPro"/>
</dbReference>
<evidence type="ECO:0000259" key="2">
    <source>
        <dbReference type="Pfam" id="PF01789"/>
    </source>
</evidence>
<dbReference type="GO" id="GO:0015979">
    <property type="term" value="P:photosynthesis"/>
    <property type="evidence" value="ECO:0007669"/>
    <property type="project" value="InterPro"/>
</dbReference>